<dbReference type="Proteomes" id="UP000051952">
    <property type="component" value="Unassembled WGS sequence"/>
</dbReference>
<reference evidence="5" key="1">
    <citation type="submission" date="2015-09" db="EMBL/GenBank/DDBJ databases">
        <authorList>
            <consortium name="Pathogen Informatics"/>
        </authorList>
    </citation>
    <scope>NUCLEOTIDE SEQUENCE [LARGE SCALE GENOMIC DNA]</scope>
    <source>
        <strain evidence="5">Lake Konstanz</strain>
    </source>
</reference>
<sequence length="186" mass="20545">MSLNTRMCQYAVLTLMSMVIVTTHAQDIIGATLEVCLSCRVKDLPEISHFTSEVLPLYPAVTLEDVIGSEPVLRYLDAYGVPVKSVLVAGLSSDAIIEHLAENGIFMWTPQAEYLPLPIEAIDNCIAWRQTNGCSGESGLREPRLDEKCDVRITFDRSGYCECAHGKRVVLDCDHDEGNCLQYCSA</sequence>
<dbReference type="InterPro" id="IPR038219">
    <property type="entry name" value="Sep15/SelM_sf"/>
</dbReference>
<dbReference type="InterPro" id="IPR014912">
    <property type="entry name" value="Sep15_SelM_dom"/>
</dbReference>
<feature type="signal peptide" evidence="2">
    <location>
        <begin position="1"/>
        <end position="25"/>
    </location>
</feature>
<protein>
    <submittedName>
        <fullName evidence="4">Selenoprotein M, putative</fullName>
    </submittedName>
</protein>
<accession>A0A0S4JIZ8</accession>
<dbReference type="VEuPathDB" id="TriTrypDB:BSAL_32100"/>
<dbReference type="Pfam" id="PF08806">
    <property type="entry name" value="Sep15_SelM"/>
    <property type="match status" value="1"/>
</dbReference>
<evidence type="ECO:0000259" key="3">
    <source>
        <dbReference type="Pfam" id="PF08806"/>
    </source>
</evidence>
<evidence type="ECO:0000313" key="4">
    <source>
        <dbReference type="EMBL" id="CUG91440.1"/>
    </source>
</evidence>
<proteinExistence type="inferred from homology"/>
<evidence type="ECO:0000256" key="1">
    <source>
        <dbReference type="ARBA" id="ARBA00005742"/>
    </source>
</evidence>
<dbReference type="OrthoDB" id="10662931at2759"/>
<keyword evidence="5" id="KW-1185">Reference proteome</keyword>
<dbReference type="EMBL" id="CYKH01001926">
    <property type="protein sequence ID" value="CUG91440.1"/>
    <property type="molecule type" value="Genomic_DNA"/>
</dbReference>
<organism evidence="4 5">
    <name type="scientific">Bodo saltans</name>
    <name type="common">Flagellated protozoan</name>
    <dbReference type="NCBI Taxonomy" id="75058"/>
    <lineage>
        <taxon>Eukaryota</taxon>
        <taxon>Discoba</taxon>
        <taxon>Euglenozoa</taxon>
        <taxon>Kinetoplastea</taxon>
        <taxon>Metakinetoplastina</taxon>
        <taxon>Eubodonida</taxon>
        <taxon>Bodonidae</taxon>
        <taxon>Bodo</taxon>
    </lineage>
</organism>
<comment type="similarity">
    <text evidence="1">Belongs to the selenoprotein M/F family.</text>
</comment>
<keyword evidence="2" id="KW-0732">Signal</keyword>
<evidence type="ECO:0000256" key="2">
    <source>
        <dbReference type="SAM" id="SignalP"/>
    </source>
</evidence>
<dbReference type="Gene3D" id="3.40.30.50">
    <property type="entry name" value="Sep15/SelM thioredoxin-like domain, active-site redox motif"/>
    <property type="match status" value="1"/>
</dbReference>
<feature type="domain" description="Selenoprotein F/M" evidence="3">
    <location>
        <begin position="31"/>
        <end position="104"/>
    </location>
</feature>
<feature type="chain" id="PRO_5006622422" evidence="2">
    <location>
        <begin position="26"/>
        <end position="186"/>
    </location>
</feature>
<name>A0A0S4JIZ8_BODSA</name>
<dbReference type="AlphaFoldDB" id="A0A0S4JIZ8"/>
<gene>
    <name evidence="4" type="ORF">BSAL_32100</name>
</gene>
<dbReference type="InterPro" id="IPR036249">
    <property type="entry name" value="Thioredoxin-like_sf"/>
</dbReference>
<dbReference type="SUPFAM" id="SSF52833">
    <property type="entry name" value="Thioredoxin-like"/>
    <property type="match status" value="1"/>
</dbReference>
<evidence type="ECO:0000313" key="5">
    <source>
        <dbReference type="Proteomes" id="UP000051952"/>
    </source>
</evidence>